<name>A0AC35FI95_9BILA</name>
<dbReference type="WBParaSite" id="PS1159_v2.g17795.t1">
    <property type="protein sequence ID" value="PS1159_v2.g17795.t1"/>
    <property type="gene ID" value="PS1159_v2.g17795"/>
</dbReference>
<organism evidence="1 2">
    <name type="scientific">Panagrolaimus sp. PS1159</name>
    <dbReference type="NCBI Taxonomy" id="55785"/>
    <lineage>
        <taxon>Eukaryota</taxon>
        <taxon>Metazoa</taxon>
        <taxon>Ecdysozoa</taxon>
        <taxon>Nematoda</taxon>
        <taxon>Chromadorea</taxon>
        <taxon>Rhabditida</taxon>
        <taxon>Tylenchina</taxon>
        <taxon>Panagrolaimomorpha</taxon>
        <taxon>Panagrolaimoidea</taxon>
        <taxon>Panagrolaimidae</taxon>
        <taxon>Panagrolaimus</taxon>
    </lineage>
</organism>
<proteinExistence type="predicted"/>
<sequence>MQAINNIKCSNFIRLVGASIKYGKFLRVSEEDKNDPDDGENEKKEENVPKLVLLLSKGGSELENFVIKTKEELITIVIQVATTMAMGKQLLEFERRDAHVSNILVGKTKEKELEYFIGGKKCFVKSNNILIKLIDFANQLVYCDDWEFDSNESNQTKEDDELHLKIYDLMNNVTGGNWKDYHPGTNVLWIRYLIQILSRFDSSGSASKDPGTQAFQEAKRRNNQRLEKKLLQRNFLMQLKIAKLQVTLY</sequence>
<evidence type="ECO:0000313" key="1">
    <source>
        <dbReference type="Proteomes" id="UP000887580"/>
    </source>
</evidence>
<reference evidence="2" key="1">
    <citation type="submission" date="2022-11" db="UniProtKB">
        <authorList>
            <consortium name="WormBaseParasite"/>
        </authorList>
    </citation>
    <scope>IDENTIFICATION</scope>
</reference>
<dbReference type="Proteomes" id="UP000887580">
    <property type="component" value="Unplaced"/>
</dbReference>
<evidence type="ECO:0000313" key="2">
    <source>
        <dbReference type="WBParaSite" id="PS1159_v2.g17795.t1"/>
    </source>
</evidence>
<protein>
    <submittedName>
        <fullName evidence="2">Non-specific serine/threonine protein kinase</fullName>
    </submittedName>
</protein>
<accession>A0AC35FI95</accession>